<evidence type="ECO:0000256" key="1">
    <source>
        <dbReference type="SAM" id="MobiDB-lite"/>
    </source>
</evidence>
<sequence>MTDPTPDGLGCLFGEDKENSKDEFTQMHHNPKDFKHPTESKQKQYAESLVLDNNVTLQQTSVSYTSQDQTPKTEVNADHCPKTDTYRCKLICCLSFYDNEQPAEEKNNGKPVGHGDMTETLEPPDSSQTNMGRKMHYSLHLLCTVQGHSG</sequence>
<reference evidence="2 3" key="1">
    <citation type="submission" date="2024-05" db="EMBL/GenBank/DDBJ databases">
        <title>A high-quality chromosomal-level genome assembly of Topmouth culter (Culter alburnus).</title>
        <authorList>
            <person name="Zhao H."/>
        </authorList>
    </citation>
    <scope>NUCLEOTIDE SEQUENCE [LARGE SCALE GENOMIC DNA]</scope>
    <source>
        <strain evidence="2">CATC2023</strain>
        <tissue evidence="2">Muscle</tissue>
    </source>
</reference>
<accession>A0AAW2B0L3</accession>
<comment type="caution">
    <text evidence="2">The sequence shown here is derived from an EMBL/GenBank/DDBJ whole genome shotgun (WGS) entry which is preliminary data.</text>
</comment>
<name>A0AAW2B0L3_CULAL</name>
<evidence type="ECO:0008006" key="4">
    <source>
        <dbReference type="Google" id="ProtNLM"/>
    </source>
</evidence>
<dbReference type="AlphaFoldDB" id="A0AAW2B0L3"/>
<dbReference type="Proteomes" id="UP001479290">
    <property type="component" value="Unassembled WGS sequence"/>
</dbReference>
<dbReference type="EMBL" id="JAWDJR010000003">
    <property type="protein sequence ID" value="KAK9978883.1"/>
    <property type="molecule type" value="Genomic_DNA"/>
</dbReference>
<keyword evidence="3" id="KW-1185">Reference proteome</keyword>
<gene>
    <name evidence="2" type="ORF">ABG768_020621</name>
</gene>
<proteinExistence type="predicted"/>
<evidence type="ECO:0000313" key="3">
    <source>
        <dbReference type="Proteomes" id="UP001479290"/>
    </source>
</evidence>
<evidence type="ECO:0000313" key="2">
    <source>
        <dbReference type="EMBL" id="KAK9978883.1"/>
    </source>
</evidence>
<protein>
    <recommendedName>
        <fullName evidence="4">Prolactin receptor</fullName>
    </recommendedName>
</protein>
<organism evidence="2 3">
    <name type="scientific">Culter alburnus</name>
    <name type="common">Topmouth culter</name>
    <dbReference type="NCBI Taxonomy" id="194366"/>
    <lineage>
        <taxon>Eukaryota</taxon>
        <taxon>Metazoa</taxon>
        <taxon>Chordata</taxon>
        <taxon>Craniata</taxon>
        <taxon>Vertebrata</taxon>
        <taxon>Euteleostomi</taxon>
        <taxon>Actinopterygii</taxon>
        <taxon>Neopterygii</taxon>
        <taxon>Teleostei</taxon>
        <taxon>Ostariophysi</taxon>
        <taxon>Cypriniformes</taxon>
        <taxon>Xenocyprididae</taxon>
        <taxon>Xenocypridinae</taxon>
        <taxon>Culter</taxon>
    </lineage>
</organism>
<feature type="compositionally biased region" description="Basic and acidic residues" evidence="1">
    <location>
        <begin position="14"/>
        <end position="43"/>
    </location>
</feature>
<feature type="region of interest" description="Disordered" evidence="1">
    <location>
        <begin position="1"/>
        <end position="43"/>
    </location>
</feature>
<feature type="region of interest" description="Disordered" evidence="1">
    <location>
        <begin position="102"/>
        <end position="131"/>
    </location>
</feature>